<organism evidence="3 4">
    <name type="scientific">Fusibacter paucivorans</name>
    <dbReference type="NCBI Taxonomy" id="76009"/>
    <lineage>
        <taxon>Bacteria</taxon>
        <taxon>Bacillati</taxon>
        <taxon>Bacillota</taxon>
        <taxon>Clostridia</taxon>
        <taxon>Eubacteriales</taxon>
        <taxon>Eubacteriales Family XII. Incertae Sedis</taxon>
        <taxon>Fusibacter</taxon>
    </lineage>
</organism>
<feature type="transmembrane region" description="Helical" evidence="1">
    <location>
        <begin position="70"/>
        <end position="90"/>
    </location>
</feature>
<name>A0ABS5PJG9_9FIRM</name>
<protein>
    <submittedName>
        <fullName evidence="3">Tripartite tricarboxylate transporter permease</fullName>
    </submittedName>
</protein>
<feature type="transmembrane region" description="Helical" evidence="1">
    <location>
        <begin position="169"/>
        <end position="189"/>
    </location>
</feature>
<feature type="transmembrane region" description="Helical" evidence="1">
    <location>
        <begin position="111"/>
        <end position="131"/>
    </location>
</feature>
<comment type="caution">
    <text evidence="3">The sequence shown here is derived from an EMBL/GenBank/DDBJ whole genome shotgun (WGS) entry which is preliminary data.</text>
</comment>
<reference evidence="3 4" key="1">
    <citation type="submission" date="2021-05" db="EMBL/GenBank/DDBJ databases">
        <title>Fusibacter ferrireducens sp. nov., an anaerobic, sulfur- and Fe-reducing bacterium isolated from the mangrove sediment.</title>
        <authorList>
            <person name="Qiu D."/>
        </authorList>
    </citation>
    <scope>NUCLEOTIDE SEQUENCE [LARGE SCALE GENOMIC DNA]</scope>
    <source>
        <strain evidence="3 4">DSM 12116</strain>
    </source>
</reference>
<feature type="transmembrane region" description="Helical" evidence="1">
    <location>
        <begin position="332"/>
        <end position="352"/>
    </location>
</feature>
<proteinExistence type="predicted"/>
<dbReference type="RefSeq" id="WP_213235052.1">
    <property type="nucleotide sequence ID" value="NZ_JAHBCL010000001.1"/>
</dbReference>
<dbReference type="PANTHER" id="PTHR35342">
    <property type="entry name" value="TRICARBOXYLIC TRANSPORT PROTEIN"/>
    <property type="match status" value="1"/>
</dbReference>
<keyword evidence="1" id="KW-0812">Transmembrane</keyword>
<dbReference type="Pfam" id="PF01970">
    <property type="entry name" value="TctA"/>
    <property type="match status" value="1"/>
</dbReference>
<dbReference type="EMBL" id="JAHBCL010000001">
    <property type="protein sequence ID" value="MBS7525270.1"/>
    <property type="molecule type" value="Genomic_DNA"/>
</dbReference>
<feature type="domain" description="DUF112" evidence="2">
    <location>
        <begin position="19"/>
        <end position="442"/>
    </location>
</feature>
<feature type="transmembrane region" description="Helical" evidence="1">
    <location>
        <begin position="260"/>
        <end position="283"/>
    </location>
</feature>
<feature type="transmembrane region" description="Helical" evidence="1">
    <location>
        <begin position="42"/>
        <end position="64"/>
    </location>
</feature>
<dbReference type="PANTHER" id="PTHR35342:SF5">
    <property type="entry name" value="TRICARBOXYLIC TRANSPORT PROTEIN"/>
    <property type="match status" value="1"/>
</dbReference>
<feature type="transmembrane region" description="Helical" evidence="1">
    <location>
        <begin position="12"/>
        <end position="35"/>
    </location>
</feature>
<gene>
    <name evidence="3" type="ORF">KHM83_01120</name>
</gene>
<evidence type="ECO:0000313" key="3">
    <source>
        <dbReference type="EMBL" id="MBS7525270.1"/>
    </source>
</evidence>
<evidence type="ECO:0000259" key="2">
    <source>
        <dbReference type="Pfam" id="PF01970"/>
    </source>
</evidence>
<keyword evidence="1" id="KW-1133">Transmembrane helix</keyword>
<keyword evidence="4" id="KW-1185">Reference proteome</keyword>
<feature type="transmembrane region" description="Helical" evidence="1">
    <location>
        <begin position="393"/>
        <end position="411"/>
    </location>
</feature>
<dbReference type="Gene3D" id="1.20.120.620">
    <property type="entry name" value="Backbone structure of the membrane domain of e. Coli histidine kinase receptor kdpd"/>
    <property type="match status" value="1"/>
</dbReference>
<feature type="transmembrane region" description="Helical" evidence="1">
    <location>
        <begin position="195"/>
        <end position="219"/>
    </location>
</feature>
<dbReference type="InterPro" id="IPR002823">
    <property type="entry name" value="DUF112_TM"/>
</dbReference>
<keyword evidence="1" id="KW-0472">Membrane</keyword>
<sequence length="505" mass="54142">MFLLLLQGFGDIVLNIHNLIFLIGGVALGLIMGAIPGLTSTMAIALIIPLTFYITPVQSLVMLLGAYNGGIFGGSLSAILLATPGTPASAATAADGFKLALQGKAGKAIKMAITSSIFGCLFSSIVLIIIAEPIARYALKFGPGEYTVLMIFSLTIIASAAGKSVIKGLIGGILGLLFGMVGLDPIYSVPRFTFGIPYLGSGLSLVVMLIGSLAVSEIFRQIESVSMGRVSAHLPPPTCREDDRLSFSEMKQSFKSMMRSALIGCGIGSLPGLGPTLAAYIGYDMAKRNSKNPDLFGEGSLEGIAAAETANNAVCGANLIPLLALGVPGDTVAAILIGAFMIQGLTPGPLIFREAPELVYSIYAGLILSNIVLFIIVMLTHKGFSRIARLETTIIYPVVLMFCIVGVYALNQSIFDIWIMMMFAIIGYIMVKFDFSPATMMIGFILSPIFELNLRQALLISNNQLSIFFSTPITWVFWLITLYSVYNILNRKRKERQREKQQAIL</sequence>
<evidence type="ECO:0000313" key="4">
    <source>
        <dbReference type="Proteomes" id="UP000746471"/>
    </source>
</evidence>
<feature type="transmembrane region" description="Helical" evidence="1">
    <location>
        <begin position="358"/>
        <end position="381"/>
    </location>
</feature>
<dbReference type="Proteomes" id="UP000746471">
    <property type="component" value="Unassembled WGS sequence"/>
</dbReference>
<dbReference type="InterPro" id="IPR038318">
    <property type="entry name" value="KdpD_sf"/>
</dbReference>
<evidence type="ECO:0000256" key="1">
    <source>
        <dbReference type="SAM" id="Phobius"/>
    </source>
</evidence>
<accession>A0ABS5PJG9</accession>
<feature type="transmembrane region" description="Helical" evidence="1">
    <location>
        <begin position="467"/>
        <end position="489"/>
    </location>
</feature>